<dbReference type="CDD" id="cd01327">
    <property type="entry name" value="KAZAL_PSTI"/>
    <property type="match status" value="1"/>
</dbReference>
<keyword evidence="2" id="KW-0964">Secreted</keyword>
<reference evidence="7 8" key="1">
    <citation type="submission" date="2019-09" db="EMBL/GenBank/DDBJ databases">
        <title>Bird 10,000 Genomes (B10K) Project - Family phase.</title>
        <authorList>
            <person name="Zhang G."/>
        </authorList>
    </citation>
    <scope>NUCLEOTIDE SEQUENCE [LARGE SCALE GENOMIC DNA]</scope>
    <source>
        <strain evidence="7">B10K-MSB-37135</strain>
        <tissue evidence="7">Heart</tissue>
    </source>
</reference>
<feature type="non-terminal residue" evidence="7">
    <location>
        <position position="57"/>
    </location>
</feature>
<dbReference type="PANTHER" id="PTHR21312">
    <property type="entry name" value="SERINE PROTEASE INHIBITOR"/>
    <property type="match status" value="1"/>
</dbReference>
<keyword evidence="4" id="KW-0722">Serine protease inhibitor</keyword>
<dbReference type="Gene3D" id="3.30.60.30">
    <property type="match status" value="1"/>
</dbReference>
<keyword evidence="5" id="KW-1015">Disulfide bond</keyword>
<evidence type="ECO:0000256" key="1">
    <source>
        <dbReference type="ARBA" id="ARBA00004613"/>
    </source>
</evidence>
<evidence type="ECO:0000256" key="3">
    <source>
        <dbReference type="ARBA" id="ARBA00022690"/>
    </source>
</evidence>
<evidence type="ECO:0000256" key="2">
    <source>
        <dbReference type="ARBA" id="ARBA00022525"/>
    </source>
</evidence>
<evidence type="ECO:0000313" key="8">
    <source>
        <dbReference type="Proteomes" id="UP000534426"/>
    </source>
</evidence>
<proteinExistence type="predicted"/>
<comment type="caution">
    <text evidence="7">The sequence shown here is derived from an EMBL/GenBank/DDBJ whole genome shotgun (WGS) entry which is preliminary data.</text>
</comment>
<accession>A0A7K4LA54</accession>
<keyword evidence="3" id="KW-0646">Protease inhibitor</keyword>
<comment type="subcellular location">
    <subcellularLocation>
        <location evidence="1">Secreted</location>
    </subcellularLocation>
</comment>
<dbReference type="AlphaFoldDB" id="A0A7K4LA54"/>
<dbReference type="SUPFAM" id="SSF100895">
    <property type="entry name" value="Kazal-type serine protease inhibitors"/>
    <property type="match status" value="1"/>
</dbReference>
<protein>
    <submittedName>
        <fullName evidence="7">ISK1 inhibitor</fullName>
    </submittedName>
</protein>
<dbReference type="GO" id="GO:0005576">
    <property type="term" value="C:extracellular region"/>
    <property type="evidence" value="ECO:0007669"/>
    <property type="project" value="UniProtKB-SubCell"/>
</dbReference>
<name>A0A7K4LA54_9AVES</name>
<gene>
    <name evidence="7" type="primary">Spink1</name>
    <name evidence="7" type="ORF">CRYUND_R06179</name>
</gene>
<dbReference type="SMART" id="SM00280">
    <property type="entry name" value="KAZAL"/>
    <property type="match status" value="1"/>
</dbReference>
<dbReference type="Proteomes" id="UP000534426">
    <property type="component" value="Unassembled WGS sequence"/>
</dbReference>
<keyword evidence="8" id="KW-1185">Reference proteome</keyword>
<sequence>ACGNYNLKKGCAKIFDPVCGTDNVLYNNECLLCVQNLQRNTNVRIKKRGMCQEPSPR</sequence>
<evidence type="ECO:0000256" key="5">
    <source>
        <dbReference type="ARBA" id="ARBA00023157"/>
    </source>
</evidence>
<evidence type="ECO:0000313" key="7">
    <source>
        <dbReference type="EMBL" id="NWJ01182.1"/>
    </source>
</evidence>
<dbReference type="PROSITE" id="PS51465">
    <property type="entry name" value="KAZAL_2"/>
    <property type="match status" value="1"/>
</dbReference>
<dbReference type="PANTHER" id="PTHR21312:SF28">
    <property type="entry name" value="OVOINHIBITOR-RELATED"/>
    <property type="match status" value="1"/>
</dbReference>
<dbReference type="PROSITE" id="PS00282">
    <property type="entry name" value="KAZAL_1"/>
    <property type="match status" value="1"/>
</dbReference>
<feature type="non-terminal residue" evidence="7">
    <location>
        <position position="1"/>
    </location>
</feature>
<evidence type="ECO:0000259" key="6">
    <source>
        <dbReference type="PROSITE" id="PS51465"/>
    </source>
</evidence>
<dbReference type="EMBL" id="VWPW01006828">
    <property type="protein sequence ID" value="NWJ01182.1"/>
    <property type="molecule type" value="Genomic_DNA"/>
</dbReference>
<dbReference type="InterPro" id="IPR002350">
    <property type="entry name" value="Kazal_dom"/>
</dbReference>
<dbReference type="GO" id="GO:0004867">
    <property type="term" value="F:serine-type endopeptidase inhibitor activity"/>
    <property type="evidence" value="ECO:0007669"/>
    <property type="project" value="UniProtKB-KW"/>
</dbReference>
<evidence type="ECO:0000256" key="4">
    <source>
        <dbReference type="ARBA" id="ARBA00022900"/>
    </source>
</evidence>
<organism evidence="7 8">
    <name type="scientific">Crypturellus undulatus</name>
    <dbReference type="NCBI Taxonomy" id="48396"/>
    <lineage>
        <taxon>Eukaryota</taxon>
        <taxon>Metazoa</taxon>
        <taxon>Chordata</taxon>
        <taxon>Craniata</taxon>
        <taxon>Vertebrata</taxon>
        <taxon>Euteleostomi</taxon>
        <taxon>Archelosauria</taxon>
        <taxon>Archosauria</taxon>
        <taxon>Dinosauria</taxon>
        <taxon>Saurischia</taxon>
        <taxon>Theropoda</taxon>
        <taxon>Coelurosauria</taxon>
        <taxon>Aves</taxon>
        <taxon>Palaeognathae</taxon>
        <taxon>Tinamiformes</taxon>
        <taxon>Tinamidae</taxon>
        <taxon>Crypturellus</taxon>
    </lineage>
</organism>
<dbReference type="Pfam" id="PF00050">
    <property type="entry name" value="Kazal_1"/>
    <property type="match status" value="1"/>
</dbReference>
<dbReference type="InterPro" id="IPR036058">
    <property type="entry name" value="Kazal_dom_sf"/>
</dbReference>
<feature type="domain" description="Kazal-like" evidence="6">
    <location>
        <begin position="1"/>
        <end position="53"/>
    </location>
</feature>